<protein>
    <submittedName>
        <fullName evidence="5">Uncharacterized protein</fullName>
    </submittedName>
</protein>
<evidence type="ECO:0000256" key="1">
    <source>
        <dbReference type="ARBA" id="ARBA00022491"/>
    </source>
</evidence>
<keyword evidence="1" id="KW-0678">Repressor</keyword>
<organism evidence="5 6">
    <name type="scientific">Carpinus fangiana</name>
    <dbReference type="NCBI Taxonomy" id="176857"/>
    <lineage>
        <taxon>Eukaryota</taxon>
        <taxon>Viridiplantae</taxon>
        <taxon>Streptophyta</taxon>
        <taxon>Embryophyta</taxon>
        <taxon>Tracheophyta</taxon>
        <taxon>Spermatophyta</taxon>
        <taxon>Magnoliopsida</taxon>
        <taxon>eudicotyledons</taxon>
        <taxon>Gunneridae</taxon>
        <taxon>Pentapetalae</taxon>
        <taxon>rosids</taxon>
        <taxon>fabids</taxon>
        <taxon>Fagales</taxon>
        <taxon>Betulaceae</taxon>
        <taxon>Carpinus</taxon>
    </lineage>
</organism>
<feature type="compositionally biased region" description="Pro residues" evidence="4">
    <location>
        <begin position="65"/>
        <end position="77"/>
    </location>
</feature>
<keyword evidence="6" id="KW-1185">Reference proteome</keyword>
<feature type="region of interest" description="Disordered" evidence="4">
    <location>
        <begin position="1"/>
        <end position="87"/>
    </location>
</feature>
<feature type="compositionally biased region" description="Polar residues" evidence="4">
    <location>
        <begin position="151"/>
        <end position="160"/>
    </location>
</feature>
<accession>A0A5N6Q9F9</accession>
<dbReference type="Proteomes" id="UP000327013">
    <property type="component" value="Chromosome 1"/>
</dbReference>
<keyword evidence="2" id="KW-0805">Transcription regulation</keyword>
<dbReference type="GO" id="GO:0003700">
    <property type="term" value="F:DNA-binding transcription factor activity"/>
    <property type="evidence" value="ECO:0007669"/>
    <property type="project" value="InterPro"/>
</dbReference>
<evidence type="ECO:0000313" key="5">
    <source>
        <dbReference type="EMBL" id="KAE7995795.1"/>
    </source>
</evidence>
<dbReference type="PANTHER" id="PTHR33388:SF1">
    <property type="entry name" value="PROTEIN SPEAR2"/>
    <property type="match status" value="1"/>
</dbReference>
<evidence type="ECO:0000256" key="2">
    <source>
        <dbReference type="ARBA" id="ARBA00023015"/>
    </source>
</evidence>
<evidence type="ECO:0000313" key="6">
    <source>
        <dbReference type="Proteomes" id="UP000327013"/>
    </source>
</evidence>
<proteinExistence type="predicted"/>
<dbReference type="PANTHER" id="PTHR33388">
    <property type="entry name" value="OS01G0212500 PROTEIN"/>
    <property type="match status" value="1"/>
</dbReference>
<reference evidence="5 6" key="1">
    <citation type="submission" date="2019-06" db="EMBL/GenBank/DDBJ databases">
        <title>A chromosomal-level reference genome of Carpinus fangiana (Coryloideae, Betulaceae).</title>
        <authorList>
            <person name="Yang X."/>
            <person name="Wang Z."/>
            <person name="Zhang L."/>
            <person name="Hao G."/>
            <person name="Liu J."/>
            <person name="Yang Y."/>
        </authorList>
    </citation>
    <scope>NUCLEOTIDE SEQUENCE [LARGE SCALE GENOMIC DNA]</scope>
    <source>
        <strain evidence="5">Cfa_2016G</strain>
        <tissue evidence="5">Leaf</tissue>
    </source>
</reference>
<feature type="compositionally biased region" description="Basic residues" evidence="4">
    <location>
        <begin position="27"/>
        <end position="38"/>
    </location>
</feature>
<feature type="compositionally biased region" description="Gly residues" evidence="4">
    <location>
        <begin position="8"/>
        <end position="18"/>
    </location>
</feature>
<dbReference type="InterPro" id="IPR040356">
    <property type="entry name" value="SPEAR"/>
</dbReference>
<feature type="region of interest" description="Disordered" evidence="4">
    <location>
        <begin position="136"/>
        <end position="160"/>
    </location>
</feature>
<dbReference type="EMBL" id="CM017321">
    <property type="protein sequence ID" value="KAE7995795.1"/>
    <property type="molecule type" value="Genomic_DNA"/>
</dbReference>
<dbReference type="AlphaFoldDB" id="A0A5N6Q9F9"/>
<evidence type="ECO:0000256" key="3">
    <source>
        <dbReference type="ARBA" id="ARBA00023163"/>
    </source>
</evidence>
<evidence type="ECO:0000256" key="4">
    <source>
        <dbReference type="SAM" id="MobiDB-lite"/>
    </source>
</evidence>
<feature type="compositionally biased region" description="Basic and acidic residues" evidence="4">
    <location>
        <begin position="39"/>
        <end position="56"/>
    </location>
</feature>
<sequence>MCSNSSNSGGGSSGGDGDGWTMASKTPPKRRKVPKRGPRVAELEKILREREKKDPNTADPYHSQPRPPLHIPPPPPMTVISANGSSNTILGRGNGGVGCSGGGRGGVCVVGGSSVVLPEQDLYAVTLGSCKSNMDRVDESNSNPGIPLGTHFSNESSDQQCPSSNLLRRKHFEYPAMMVLDIMRRPKPFSVGYSPGPQFHVQSSSCDNRNAFYFDPTNKISRDTRAALQPVEQQLRTISIHLARSQFLHPRHKVFKEGSPNLTCFRWAERIRA</sequence>
<keyword evidence="3" id="KW-0804">Transcription</keyword>
<gene>
    <name evidence="5" type="ORF">FH972_000563</name>
</gene>
<name>A0A5N6Q9F9_9ROSI</name>